<dbReference type="Proteomes" id="UP001589747">
    <property type="component" value="Unassembled WGS sequence"/>
</dbReference>
<dbReference type="RefSeq" id="WP_377495960.1">
    <property type="nucleotide sequence ID" value="NZ_JBHMDO010000026.1"/>
</dbReference>
<keyword evidence="2" id="KW-1185">Reference proteome</keyword>
<organism evidence="1 2">
    <name type="scientific">Paenibacillus aurantiacus</name>
    <dbReference type="NCBI Taxonomy" id="1936118"/>
    <lineage>
        <taxon>Bacteria</taxon>
        <taxon>Bacillati</taxon>
        <taxon>Bacillota</taxon>
        <taxon>Bacilli</taxon>
        <taxon>Bacillales</taxon>
        <taxon>Paenibacillaceae</taxon>
        <taxon>Paenibacillus</taxon>
    </lineage>
</organism>
<sequence>MGAFFVCFASGPSRPRSARKPFRLLRSALYGAWLHLADFSKPAAITVLIDVLAGPASVNA</sequence>
<accession>A0ABV5KQP0</accession>
<evidence type="ECO:0000313" key="2">
    <source>
        <dbReference type="Proteomes" id="UP001589747"/>
    </source>
</evidence>
<dbReference type="EMBL" id="JBHMDO010000026">
    <property type="protein sequence ID" value="MFB9327545.1"/>
    <property type="molecule type" value="Genomic_DNA"/>
</dbReference>
<gene>
    <name evidence="1" type="ORF">ACFFSY_16565</name>
</gene>
<name>A0ABV5KQP0_9BACL</name>
<proteinExistence type="predicted"/>
<reference evidence="1 2" key="1">
    <citation type="submission" date="2024-09" db="EMBL/GenBank/DDBJ databases">
        <authorList>
            <person name="Sun Q."/>
            <person name="Mori K."/>
        </authorList>
    </citation>
    <scope>NUCLEOTIDE SEQUENCE [LARGE SCALE GENOMIC DNA]</scope>
    <source>
        <strain evidence="1 2">TISTR 2452</strain>
    </source>
</reference>
<evidence type="ECO:0000313" key="1">
    <source>
        <dbReference type="EMBL" id="MFB9327545.1"/>
    </source>
</evidence>
<protein>
    <submittedName>
        <fullName evidence="1">Uncharacterized protein</fullName>
    </submittedName>
</protein>
<comment type="caution">
    <text evidence="1">The sequence shown here is derived from an EMBL/GenBank/DDBJ whole genome shotgun (WGS) entry which is preliminary data.</text>
</comment>